<evidence type="ECO:0000256" key="3">
    <source>
        <dbReference type="ARBA" id="ARBA00022475"/>
    </source>
</evidence>
<keyword evidence="5 8" id="KW-0812">Transmembrane</keyword>
<name>A0ABQ0UQM5_9MICO</name>
<evidence type="ECO:0000256" key="1">
    <source>
        <dbReference type="ARBA" id="ARBA00004429"/>
    </source>
</evidence>
<dbReference type="PANTHER" id="PTHR43357">
    <property type="entry name" value="INNER MEMBRANE ABC TRANSPORTER PERMEASE PROTEIN YDCV"/>
    <property type="match status" value="1"/>
</dbReference>
<dbReference type="Proteomes" id="UP000321154">
    <property type="component" value="Unassembled WGS sequence"/>
</dbReference>
<evidence type="ECO:0000256" key="9">
    <source>
        <dbReference type="SAM" id="MobiDB-lite"/>
    </source>
</evidence>
<comment type="subcellular location">
    <subcellularLocation>
        <location evidence="1">Cell inner membrane</location>
        <topology evidence="1">Multi-pass membrane protein</topology>
    </subcellularLocation>
    <subcellularLocation>
        <location evidence="8">Cell membrane</location>
        <topology evidence="8">Multi-pass membrane protein</topology>
    </subcellularLocation>
</comment>
<reference evidence="11 12" key="1">
    <citation type="submission" date="2019-07" db="EMBL/GenBank/DDBJ databases">
        <title>Whole genome shotgun sequence of Frigoribacterium faeni NBRC 103066.</title>
        <authorList>
            <person name="Hosoyama A."/>
            <person name="Uohara A."/>
            <person name="Ohji S."/>
            <person name="Ichikawa N."/>
        </authorList>
    </citation>
    <scope>NUCLEOTIDE SEQUENCE [LARGE SCALE GENOMIC DNA]</scope>
    <source>
        <strain evidence="11 12">NBRC 103066</strain>
    </source>
</reference>
<keyword evidence="12" id="KW-1185">Reference proteome</keyword>
<dbReference type="Gene3D" id="1.10.3720.10">
    <property type="entry name" value="MetI-like"/>
    <property type="match status" value="1"/>
</dbReference>
<comment type="similarity">
    <text evidence="8">Belongs to the binding-protein-dependent transport system permease family.</text>
</comment>
<evidence type="ECO:0000313" key="12">
    <source>
        <dbReference type="Proteomes" id="UP000321154"/>
    </source>
</evidence>
<keyword evidence="4" id="KW-0997">Cell inner membrane</keyword>
<evidence type="ECO:0000256" key="2">
    <source>
        <dbReference type="ARBA" id="ARBA00022448"/>
    </source>
</evidence>
<dbReference type="InterPro" id="IPR000515">
    <property type="entry name" value="MetI-like"/>
</dbReference>
<evidence type="ECO:0000259" key="10">
    <source>
        <dbReference type="PROSITE" id="PS50928"/>
    </source>
</evidence>
<keyword evidence="2 8" id="KW-0813">Transport</keyword>
<dbReference type="EMBL" id="BJUV01000020">
    <property type="protein sequence ID" value="GEK83783.1"/>
    <property type="molecule type" value="Genomic_DNA"/>
</dbReference>
<evidence type="ECO:0000313" key="11">
    <source>
        <dbReference type="EMBL" id="GEK83783.1"/>
    </source>
</evidence>
<dbReference type="CDD" id="cd06261">
    <property type="entry name" value="TM_PBP2"/>
    <property type="match status" value="1"/>
</dbReference>
<protein>
    <submittedName>
        <fullName evidence="11">ABC transporter permease</fullName>
    </submittedName>
</protein>
<feature type="transmembrane region" description="Helical" evidence="8">
    <location>
        <begin position="105"/>
        <end position="126"/>
    </location>
</feature>
<feature type="transmembrane region" description="Helical" evidence="8">
    <location>
        <begin position="14"/>
        <end position="35"/>
    </location>
</feature>
<dbReference type="Pfam" id="PF00528">
    <property type="entry name" value="BPD_transp_1"/>
    <property type="match status" value="1"/>
</dbReference>
<organism evidence="11 12">
    <name type="scientific">Frigoribacterium faeni</name>
    <dbReference type="NCBI Taxonomy" id="145483"/>
    <lineage>
        <taxon>Bacteria</taxon>
        <taxon>Bacillati</taxon>
        <taxon>Actinomycetota</taxon>
        <taxon>Actinomycetes</taxon>
        <taxon>Micrococcales</taxon>
        <taxon>Microbacteriaceae</taxon>
        <taxon>Frigoribacterium</taxon>
    </lineage>
</organism>
<dbReference type="PANTHER" id="PTHR43357:SF4">
    <property type="entry name" value="INNER MEMBRANE ABC TRANSPORTER PERMEASE PROTEIN YDCV"/>
    <property type="match status" value="1"/>
</dbReference>
<proteinExistence type="inferred from homology"/>
<evidence type="ECO:0000256" key="8">
    <source>
        <dbReference type="RuleBase" id="RU363032"/>
    </source>
</evidence>
<feature type="compositionally biased region" description="Pro residues" evidence="9">
    <location>
        <begin position="281"/>
        <end position="292"/>
    </location>
</feature>
<gene>
    <name evidence="11" type="ORF">FFA01_20920</name>
</gene>
<feature type="transmembrane region" description="Helical" evidence="8">
    <location>
        <begin position="132"/>
        <end position="153"/>
    </location>
</feature>
<evidence type="ECO:0000256" key="6">
    <source>
        <dbReference type="ARBA" id="ARBA00022989"/>
    </source>
</evidence>
<feature type="domain" description="ABC transmembrane type-1" evidence="10">
    <location>
        <begin position="67"/>
        <end position="254"/>
    </location>
</feature>
<sequence length="299" mass="31076">MTGATRGSLAARRIALTVVGLVFAVPIAAMVAFSLRSADGTGHDLNHWLAIVDPENERAYRNLVEGVTNSLVLAVVAAVLVLVLLVPAMVLVHLRYPRLARPLEFVCLVPITVPAIVLVVGLAPVYSAVTRVAGSGAWTLAFAYGITVLPYAYRAVQSDLAGTDLRTLTEAARTLGAGWPQIMLRVVVPTLRRGLLAAAFITVAVVLGEFTIASLLNRVTLQTALVQVSKSDPYAAVVFALLALGFAFVLLVVIGRIGSRAPGGRAGRATPIAATVSTTAPVPPAPSAPPSAPARKALS</sequence>
<feature type="transmembrane region" description="Helical" evidence="8">
    <location>
        <begin position="236"/>
        <end position="258"/>
    </location>
</feature>
<keyword evidence="6 8" id="KW-1133">Transmembrane helix</keyword>
<dbReference type="InterPro" id="IPR035906">
    <property type="entry name" value="MetI-like_sf"/>
</dbReference>
<keyword evidence="7 8" id="KW-0472">Membrane</keyword>
<evidence type="ECO:0000256" key="4">
    <source>
        <dbReference type="ARBA" id="ARBA00022519"/>
    </source>
</evidence>
<feature type="transmembrane region" description="Helical" evidence="8">
    <location>
        <begin position="195"/>
        <end position="216"/>
    </location>
</feature>
<feature type="transmembrane region" description="Helical" evidence="8">
    <location>
        <begin position="71"/>
        <end position="93"/>
    </location>
</feature>
<evidence type="ECO:0000256" key="7">
    <source>
        <dbReference type="ARBA" id="ARBA00023136"/>
    </source>
</evidence>
<accession>A0ABQ0UQM5</accession>
<dbReference type="RefSeq" id="WP_244289802.1">
    <property type="nucleotide sequence ID" value="NZ_BJUV01000020.1"/>
</dbReference>
<feature type="region of interest" description="Disordered" evidence="9">
    <location>
        <begin position="277"/>
        <end position="299"/>
    </location>
</feature>
<keyword evidence="3" id="KW-1003">Cell membrane</keyword>
<comment type="caution">
    <text evidence="11">The sequence shown here is derived from an EMBL/GenBank/DDBJ whole genome shotgun (WGS) entry which is preliminary data.</text>
</comment>
<dbReference type="SUPFAM" id="SSF161098">
    <property type="entry name" value="MetI-like"/>
    <property type="match status" value="1"/>
</dbReference>
<dbReference type="PROSITE" id="PS50928">
    <property type="entry name" value="ABC_TM1"/>
    <property type="match status" value="1"/>
</dbReference>
<evidence type="ECO:0000256" key="5">
    <source>
        <dbReference type="ARBA" id="ARBA00022692"/>
    </source>
</evidence>